<dbReference type="InterPro" id="IPR023214">
    <property type="entry name" value="HAD_sf"/>
</dbReference>
<comment type="caution">
    <text evidence="2">The sequence shown here is derived from an EMBL/GenBank/DDBJ whole genome shotgun (WGS) entry which is preliminary data.</text>
</comment>
<dbReference type="NCBIfam" id="TIGR01509">
    <property type="entry name" value="HAD-SF-IA-v3"/>
    <property type="match status" value="1"/>
</dbReference>
<dbReference type="Gene3D" id="3.40.50.1000">
    <property type="entry name" value="HAD superfamily/HAD-like"/>
    <property type="match status" value="1"/>
</dbReference>
<keyword evidence="3" id="KW-1185">Reference proteome</keyword>
<protein>
    <recommendedName>
        <fullName evidence="4">HAD-like protein</fullName>
    </recommendedName>
</protein>
<dbReference type="SUPFAM" id="SSF56784">
    <property type="entry name" value="HAD-like"/>
    <property type="match status" value="1"/>
</dbReference>
<dbReference type="AlphaFoldDB" id="A0AAW0DKQ4"/>
<accession>A0AAW0DKQ4</accession>
<dbReference type="Pfam" id="PF00702">
    <property type="entry name" value="Hydrolase"/>
    <property type="match status" value="1"/>
</dbReference>
<reference evidence="2 3" key="1">
    <citation type="submission" date="2024-01" db="EMBL/GenBank/DDBJ databases">
        <title>A draft genome for a cacao thread blight-causing isolate of Paramarasmius palmivorus.</title>
        <authorList>
            <person name="Baruah I.K."/>
            <person name="Bukari Y."/>
            <person name="Amoako-Attah I."/>
            <person name="Meinhardt L.W."/>
            <person name="Bailey B.A."/>
            <person name="Cohen S.P."/>
        </authorList>
    </citation>
    <scope>NUCLEOTIDE SEQUENCE [LARGE SCALE GENOMIC DNA]</scope>
    <source>
        <strain evidence="2 3">GH-12</strain>
    </source>
</reference>
<evidence type="ECO:0000313" key="3">
    <source>
        <dbReference type="Proteomes" id="UP001383192"/>
    </source>
</evidence>
<dbReference type="Proteomes" id="UP001383192">
    <property type="component" value="Unassembled WGS sequence"/>
</dbReference>
<feature type="region of interest" description="Disordered" evidence="1">
    <location>
        <begin position="483"/>
        <end position="506"/>
    </location>
</feature>
<dbReference type="Gene3D" id="1.10.150.240">
    <property type="entry name" value="Putative phosphatase, domain 2"/>
    <property type="match status" value="1"/>
</dbReference>
<dbReference type="PANTHER" id="PTHR43611">
    <property type="entry name" value="ALPHA-D-GLUCOSE 1-PHOSPHATE PHOSPHATASE"/>
    <property type="match status" value="1"/>
</dbReference>
<dbReference type="PANTHER" id="PTHR43611:SF3">
    <property type="entry name" value="FLAVIN MONONUCLEOTIDE HYDROLASE 1, CHLOROPLATIC"/>
    <property type="match status" value="1"/>
</dbReference>
<name>A0AAW0DKQ4_9AGAR</name>
<proteinExistence type="predicted"/>
<dbReference type="InterPro" id="IPR036412">
    <property type="entry name" value="HAD-like_sf"/>
</dbReference>
<evidence type="ECO:0000313" key="2">
    <source>
        <dbReference type="EMBL" id="KAK7053307.1"/>
    </source>
</evidence>
<dbReference type="InterPro" id="IPR006439">
    <property type="entry name" value="HAD-SF_hydro_IA"/>
</dbReference>
<sequence>MIPSNPKIDTLVFDLGDVLFSWSSNTTTSIPPEKLRAILTSHIWFTYECGRLTETECYSQLEDQFSFRAEEIRNALRDARNSLTANDELVGLIRSLKEQSKGQLKVYAMSNISQPDYEFLRTRPVDWSIFDEVFASGLVGERKPNLGFYRHVLQQTGIDPASAIFIDDKLENVLSARSLGFTGVVFRGMEELRRVLLNNVVGDPVGRGRLFLESNAGRLDSITDTGVVFSENFSQLLILELTQNRGLINLKDDSQPMWNFFQEKGQLTTSEFPFDLDTTALGLTIIKRDTSAVVQVMDKMLEFVNTDGIVQTYFDHTRPRFDPVVCVNVLSLFYSYNRGHQLHETLRWVREVLYHRAYLDGTRYYETPECFLYFLSRTLEKSGDDALHADVKSLLKERLQERVGAQGDPLQLAMRVLACLSMGIGNEVDYQALLTLQCEDGSWADGWMYKYGSSGIKVNNRGLTTAFAIKAIEQQSQFMPPALASSLPPKPCRSGPTDSSAKHRRTSSWRESWQRIWHWGSAEASV</sequence>
<organism evidence="2 3">
    <name type="scientific">Paramarasmius palmivorus</name>
    <dbReference type="NCBI Taxonomy" id="297713"/>
    <lineage>
        <taxon>Eukaryota</taxon>
        <taxon>Fungi</taxon>
        <taxon>Dikarya</taxon>
        <taxon>Basidiomycota</taxon>
        <taxon>Agaricomycotina</taxon>
        <taxon>Agaricomycetes</taxon>
        <taxon>Agaricomycetidae</taxon>
        <taxon>Agaricales</taxon>
        <taxon>Marasmiineae</taxon>
        <taxon>Marasmiaceae</taxon>
        <taxon>Paramarasmius</taxon>
    </lineage>
</organism>
<dbReference type="SFLD" id="SFLDG01129">
    <property type="entry name" value="C1.5:_HAD__Beta-PGM__Phosphata"/>
    <property type="match status" value="1"/>
</dbReference>
<dbReference type="SFLD" id="SFLDS00003">
    <property type="entry name" value="Haloacid_Dehalogenase"/>
    <property type="match status" value="1"/>
</dbReference>
<dbReference type="GO" id="GO:0016791">
    <property type="term" value="F:phosphatase activity"/>
    <property type="evidence" value="ECO:0007669"/>
    <property type="project" value="UniProtKB-ARBA"/>
</dbReference>
<gene>
    <name evidence="2" type="ORF">VNI00_003933</name>
</gene>
<evidence type="ECO:0000256" key="1">
    <source>
        <dbReference type="SAM" id="MobiDB-lite"/>
    </source>
</evidence>
<dbReference type="EMBL" id="JAYKXP010000010">
    <property type="protein sequence ID" value="KAK7053307.1"/>
    <property type="molecule type" value="Genomic_DNA"/>
</dbReference>
<evidence type="ECO:0008006" key="4">
    <source>
        <dbReference type="Google" id="ProtNLM"/>
    </source>
</evidence>
<dbReference type="InterPro" id="IPR023198">
    <property type="entry name" value="PGP-like_dom2"/>
</dbReference>